<comment type="caution">
    <text evidence="1">The sequence shown here is derived from an EMBL/GenBank/DDBJ whole genome shotgun (WGS) entry which is preliminary data.</text>
</comment>
<proteinExistence type="predicted"/>
<accession>A0A7W9E2L7</accession>
<name>A0A7W9E2L7_9MICO</name>
<gene>
    <name evidence="1" type="ORF">BJ997_001280</name>
</gene>
<evidence type="ECO:0000313" key="2">
    <source>
        <dbReference type="Proteomes" id="UP000561726"/>
    </source>
</evidence>
<dbReference type="EMBL" id="JACHBQ010000001">
    <property type="protein sequence ID" value="MBB5640732.1"/>
    <property type="molecule type" value="Genomic_DNA"/>
</dbReference>
<reference evidence="1 2" key="1">
    <citation type="submission" date="2020-08" db="EMBL/GenBank/DDBJ databases">
        <title>Sequencing the genomes of 1000 actinobacteria strains.</title>
        <authorList>
            <person name="Klenk H.-P."/>
        </authorList>
    </citation>
    <scope>NUCLEOTIDE SEQUENCE [LARGE SCALE GENOMIC DNA]</scope>
    <source>
        <strain evidence="1 2">DSM 21065</strain>
    </source>
</reference>
<organism evidence="1 2">
    <name type="scientific">Cryobacterium roopkundense</name>
    <dbReference type="NCBI Taxonomy" id="1001240"/>
    <lineage>
        <taxon>Bacteria</taxon>
        <taxon>Bacillati</taxon>
        <taxon>Actinomycetota</taxon>
        <taxon>Actinomycetes</taxon>
        <taxon>Micrococcales</taxon>
        <taxon>Microbacteriaceae</taxon>
        <taxon>Cryobacterium</taxon>
    </lineage>
</organism>
<dbReference type="Proteomes" id="UP000561726">
    <property type="component" value="Unassembled WGS sequence"/>
</dbReference>
<sequence>MLTPRPVLSAARNRNVYYPYTSEVPESQAVSIRNRSYVIGALVDLPTADAEGVLFAQGSRFGGHSLFVKNNRLHYVYNFVGLFQQTIDATEDLPTGEKLLLSASFSKDGEDPPHVSTGILSLYYGDRKVGEGRIKTQPGKFSIAGEGLCVGRDGGEPVTGQYAGESPWAFTCGAIRRVAVDVSGEPYVDLEREAQAMLMRE</sequence>
<protein>
    <submittedName>
        <fullName evidence="1">Arylsulfatase</fullName>
        <ecNumber evidence="1">3.1.6.1</ecNumber>
    </submittedName>
</protein>
<dbReference type="EC" id="3.1.6.1" evidence="1"/>
<dbReference type="AlphaFoldDB" id="A0A7W9E2L7"/>
<keyword evidence="1" id="KW-0378">Hydrolase</keyword>
<evidence type="ECO:0000313" key="1">
    <source>
        <dbReference type="EMBL" id="MBB5640732.1"/>
    </source>
</evidence>
<dbReference type="GO" id="GO:0004065">
    <property type="term" value="F:arylsulfatase activity"/>
    <property type="evidence" value="ECO:0007669"/>
    <property type="project" value="UniProtKB-EC"/>
</dbReference>